<evidence type="ECO:0000259" key="3">
    <source>
        <dbReference type="Pfam" id="PF07859"/>
    </source>
</evidence>
<gene>
    <name evidence="4" type="ORF">TL10_14630</name>
</gene>
<sequence>MRTAAPLTVMAIVDRLTRNSVARVAAGTAIRLMAANPRLITLMRPVANKAIARLTSVVPGTTVESVEPPLHGEWVRAPGVRDRAGVVLVLHGSGYVVCSPRTHRGFASCLSEFSGLPALVIGYPLAPEHTFPAAEDAAMAAYRWLLAQGYDPRKVVIAGDSAGGHLSVAVALRAKKEGLPAPAALALWGPLIDPSYRAPIADPRVRRQPFDPRAAARALALYVGDSDIADPRLCLLNADLSNLPPIQLHYGTREVMRADAEAFAARVTATGGHCEQRVWPGLAHGYWMVPRRRDGSLDSMTTGGGFLRAAVGQAHQPMAQE</sequence>
<dbReference type="InterPro" id="IPR050300">
    <property type="entry name" value="GDXG_lipolytic_enzyme"/>
</dbReference>
<dbReference type="PANTHER" id="PTHR48081:SF30">
    <property type="entry name" value="ACETYL-HYDROLASE LIPR-RELATED"/>
    <property type="match status" value="1"/>
</dbReference>
<dbReference type="Gene3D" id="3.40.50.1820">
    <property type="entry name" value="alpha/beta hydrolase"/>
    <property type="match status" value="1"/>
</dbReference>
<organism evidence="4 5">
    <name type="scientific">Mycolicibacterium llatzerense</name>
    <dbReference type="NCBI Taxonomy" id="280871"/>
    <lineage>
        <taxon>Bacteria</taxon>
        <taxon>Bacillati</taxon>
        <taxon>Actinomycetota</taxon>
        <taxon>Actinomycetes</taxon>
        <taxon>Mycobacteriales</taxon>
        <taxon>Mycobacteriaceae</taxon>
        <taxon>Mycolicibacterium</taxon>
    </lineage>
</organism>
<dbReference type="InterPro" id="IPR029058">
    <property type="entry name" value="AB_hydrolase_fold"/>
</dbReference>
<dbReference type="PATRIC" id="fig|280871.6.peg.3041"/>
<evidence type="ECO:0000256" key="1">
    <source>
        <dbReference type="ARBA" id="ARBA00010515"/>
    </source>
</evidence>
<evidence type="ECO:0000313" key="4">
    <source>
        <dbReference type="EMBL" id="KIU16174.1"/>
    </source>
</evidence>
<comment type="similarity">
    <text evidence="1">Belongs to the 'GDXG' lipolytic enzyme family.</text>
</comment>
<dbReference type="Proteomes" id="UP000032221">
    <property type="component" value="Unassembled WGS sequence"/>
</dbReference>
<evidence type="ECO:0000313" key="5">
    <source>
        <dbReference type="Proteomes" id="UP000032221"/>
    </source>
</evidence>
<feature type="domain" description="Alpha/beta hydrolase fold-3" evidence="3">
    <location>
        <begin position="87"/>
        <end position="287"/>
    </location>
</feature>
<dbReference type="SUPFAM" id="SSF53474">
    <property type="entry name" value="alpha/beta-Hydrolases"/>
    <property type="match status" value="1"/>
</dbReference>
<dbReference type="OrthoDB" id="9803828at2"/>
<keyword evidence="2" id="KW-0378">Hydrolase</keyword>
<dbReference type="Pfam" id="PF07859">
    <property type="entry name" value="Abhydrolase_3"/>
    <property type="match status" value="1"/>
</dbReference>
<protein>
    <submittedName>
        <fullName evidence="4">Esterase</fullName>
    </submittedName>
</protein>
<proteinExistence type="inferred from homology"/>
<comment type="caution">
    <text evidence="4">The sequence shown here is derived from an EMBL/GenBank/DDBJ whole genome shotgun (WGS) entry which is preliminary data.</text>
</comment>
<dbReference type="STRING" id="280871.TL10_14630"/>
<name>A0A0D1JUE4_9MYCO</name>
<accession>A0A0D1JUE4</accession>
<dbReference type="EMBL" id="JXST01000019">
    <property type="protein sequence ID" value="KIU16174.1"/>
    <property type="molecule type" value="Genomic_DNA"/>
</dbReference>
<dbReference type="InterPro" id="IPR013094">
    <property type="entry name" value="AB_hydrolase_3"/>
</dbReference>
<dbReference type="PANTHER" id="PTHR48081">
    <property type="entry name" value="AB HYDROLASE SUPERFAMILY PROTEIN C4A8.06C"/>
    <property type="match status" value="1"/>
</dbReference>
<evidence type="ECO:0000256" key="2">
    <source>
        <dbReference type="ARBA" id="ARBA00022801"/>
    </source>
</evidence>
<keyword evidence="5" id="KW-1185">Reference proteome</keyword>
<dbReference type="AlphaFoldDB" id="A0A0D1JUE4"/>
<reference evidence="4 5" key="1">
    <citation type="submission" date="2015-01" db="EMBL/GenBank/DDBJ databases">
        <title>Genome sequence of Mycobacterium llatzerense and Mycobacterium immunogenum recovered from brain abscess.</title>
        <authorList>
            <person name="Greninger A.L."/>
            <person name="Langelier C."/>
            <person name="Cunningham G."/>
            <person name="Chiu C.Y."/>
            <person name="Miller S."/>
        </authorList>
    </citation>
    <scope>NUCLEOTIDE SEQUENCE [LARGE SCALE GENOMIC DNA]</scope>
    <source>
        <strain evidence="4 5">CLUC14</strain>
    </source>
</reference>
<dbReference type="GO" id="GO:0004806">
    <property type="term" value="F:triacylglycerol lipase activity"/>
    <property type="evidence" value="ECO:0007669"/>
    <property type="project" value="TreeGrafter"/>
</dbReference>